<reference evidence="1" key="1">
    <citation type="submission" date="2023-07" db="EMBL/GenBank/DDBJ databases">
        <title>Black Yeasts Isolated from many extreme environments.</title>
        <authorList>
            <person name="Coleine C."/>
            <person name="Stajich J.E."/>
            <person name="Selbmann L."/>
        </authorList>
    </citation>
    <scope>NUCLEOTIDE SEQUENCE</scope>
    <source>
        <strain evidence="1">CCFEE 5714</strain>
    </source>
</reference>
<name>A0ACC3NVE7_9PEZI</name>
<gene>
    <name evidence="1" type="ORF">LTR37_001646</name>
</gene>
<accession>A0ACC3NVE7</accession>
<comment type="caution">
    <text evidence="1">The sequence shown here is derived from an EMBL/GenBank/DDBJ whole genome shotgun (WGS) entry which is preliminary data.</text>
</comment>
<protein>
    <submittedName>
        <fullName evidence="1">Uncharacterized protein</fullName>
    </submittedName>
</protein>
<proteinExistence type="predicted"/>
<evidence type="ECO:0000313" key="2">
    <source>
        <dbReference type="Proteomes" id="UP001281147"/>
    </source>
</evidence>
<keyword evidence="2" id="KW-1185">Reference proteome</keyword>
<evidence type="ECO:0000313" key="1">
    <source>
        <dbReference type="EMBL" id="KAK3723765.1"/>
    </source>
</evidence>
<dbReference type="EMBL" id="JAUTXU010000008">
    <property type="protein sequence ID" value="KAK3723765.1"/>
    <property type="molecule type" value="Genomic_DNA"/>
</dbReference>
<dbReference type="Proteomes" id="UP001281147">
    <property type="component" value="Unassembled WGS sequence"/>
</dbReference>
<sequence length="398" mass="45321">MRVRSPRQRHISRIAVAILFTLFSWTALETLHIKRSLSLPPSSPPAELGGERVFISAIHWNSEAILRSNWSSAVVELARELGKDNVFVSIYESGSWDDTKGALRLLNAQLGESGVRTRIVLDATTHKEEVEKTPAEGEDGWIWTPTGKMELRRIRYLARQRNRALEPLWEMTDEKFDKILFVNDVVFTSDDVRQLLATREGDYAAACSLDFATPPEFYDTFALRDSEGSEPLMRTWPIFRSTASRRALQANDPVPMQSCWNGMVAMEASPFYQEQLSFRGISDSLAKHHLEGSECCLIHADNAISETKGVWLNPRVRVGYDDVAYRAVNQVPWPSSSQIVRGIWTNRLLRWLSTAYFRERKMADRVAEWQQGSNEEEVGAMCLVDEMQVLMPNGWAHV</sequence>
<organism evidence="1 2">
    <name type="scientific">Vermiconidia calcicola</name>
    <dbReference type="NCBI Taxonomy" id="1690605"/>
    <lineage>
        <taxon>Eukaryota</taxon>
        <taxon>Fungi</taxon>
        <taxon>Dikarya</taxon>
        <taxon>Ascomycota</taxon>
        <taxon>Pezizomycotina</taxon>
        <taxon>Dothideomycetes</taxon>
        <taxon>Dothideomycetidae</taxon>
        <taxon>Mycosphaerellales</taxon>
        <taxon>Extremaceae</taxon>
        <taxon>Vermiconidia</taxon>
    </lineage>
</organism>